<name>A0A811RP75_9POAL</name>
<sequence>MASSSLFQRGERRGRWGSPERTVVWTEPEPKPARKVAVVYYLCHRDGHLDHPLLPPCCSWPPPPRFHGPSQRAPRQRHGRHVLLVLQEELQELTDHRGPDRDADRSTELAIDEISPPPSSSSPDALESCSREVGVIAGGRIRASAVLMHFSCGSMTTVKRGHARTRSDLVTASASTRLPEKEVDAYASPTAECVSVSGGAGVVERDYFSGSLIESSKKRGGDDAPLLKRSSSCNADRLKEQWKVDCEDEYVINLRQGKIIPERQVPKEKR</sequence>
<feature type="region of interest" description="Disordered" evidence="1">
    <location>
        <begin position="92"/>
        <end position="127"/>
    </location>
</feature>
<dbReference type="OrthoDB" id="1280899at2759"/>
<dbReference type="PANTHER" id="PTHR31083:SF41">
    <property type="entry name" value="OS01G0975000 PROTEIN"/>
    <property type="match status" value="1"/>
</dbReference>
<dbReference type="AlphaFoldDB" id="A0A811RP75"/>
<dbReference type="Proteomes" id="UP000604825">
    <property type="component" value="Unassembled WGS sequence"/>
</dbReference>
<feature type="compositionally biased region" description="Basic and acidic residues" evidence="1">
    <location>
        <begin position="93"/>
        <end position="107"/>
    </location>
</feature>
<evidence type="ECO:0000313" key="3">
    <source>
        <dbReference type="Proteomes" id="UP000604825"/>
    </source>
</evidence>
<organism evidence="2 3">
    <name type="scientific">Miscanthus lutarioriparius</name>
    <dbReference type="NCBI Taxonomy" id="422564"/>
    <lineage>
        <taxon>Eukaryota</taxon>
        <taxon>Viridiplantae</taxon>
        <taxon>Streptophyta</taxon>
        <taxon>Embryophyta</taxon>
        <taxon>Tracheophyta</taxon>
        <taxon>Spermatophyta</taxon>
        <taxon>Magnoliopsida</taxon>
        <taxon>Liliopsida</taxon>
        <taxon>Poales</taxon>
        <taxon>Poaceae</taxon>
        <taxon>PACMAD clade</taxon>
        <taxon>Panicoideae</taxon>
        <taxon>Andropogonodae</taxon>
        <taxon>Andropogoneae</taxon>
        <taxon>Saccharinae</taxon>
        <taxon>Miscanthus</taxon>
    </lineage>
</organism>
<comment type="caution">
    <text evidence="2">The sequence shown here is derived from an EMBL/GenBank/DDBJ whole genome shotgun (WGS) entry which is preliminary data.</text>
</comment>
<evidence type="ECO:0000256" key="1">
    <source>
        <dbReference type="SAM" id="MobiDB-lite"/>
    </source>
</evidence>
<keyword evidence="3" id="KW-1185">Reference proteome</keyword>
<dbReference type="EMBL" id="CAJGYO010000016">
    <property type="protein sequence ID" value="CAD6272359.1"/>
    <property type="molecule type" value="Genomic_DNA"/>
</dbReference>
<dbReference type="InterPro" id="IPR010369">
    <property type="entry name" value="SOK"/>
</dbReference>
<reference evidence="2" key="1">
    <citation type="submission" date="2020-10" db="EMBL/GenBank/DDBJ databases">
        <authorList>
            <person name="Han B."/>
            <person name="Lu T."/>
            <person name="Zhao Q."/>
            <person name="Huang X."/>
            <person name="Zhao Y."/>
        </authorList>
    </citation>
    <scope>NUCLEOTIDE SEQUENCE</scope>
</reference>
<accession>A0A811RP75</accession>
<gene>
    <name evidence="2" type="ORF">NCGR_LOCUS55634</name>
</gene>
<evidence type="ECO:0000313" key="2">
    <source>
        <dbReference type="EMBL" id="CAD6272359.1"/>
    </source>
</evidence>
<dbReference type="PANTHER" id="PTHR31083">
    <property type="entry name" value="UPSTREAM OF FLC PROTEIN (DUF966)"/>
    <property type="match status" value="1"/>
</dbReference>
<proteinExistence type="predicted"/>
<protein>
    <submittedName>
        <fullName evidence="2">Uncharacterized protein</fullName>
    </submittedName>
</protein>